<feature type="transmembrane region" description="Helical" evidence="1">
    <location>
        <begin position="51"/>
        <end position="73"/>
    </location>
</feature>
<evidence type="ECO:0008006" key="4">
    <source>
        <dbReference type="Google" id="ProtNLM"/>
    </source>
</evidence>
<evidence type="ECO:0000313" key="3">
    <source>
        <dbReference type="Proteomes" id="UP000886817"/>
    </source>
</evidence>
<organism evidence="2 3">
    <name type="scientific">Candidatus Blautia gallistercoris</name>
    <dbReference type="NCBI Taxonomy" id="2838490"/>
    <lineage>
        <taxon>Bacteria</taxon>
        <taxon>Bacillati</taxon>
        <taxon>Bacillota</taxon>
        <taxon>Clostridia</taxon>
        <taxon>Lachnospirales</taxon>
        <taxon>Lachnospiraceae</taxon>
        <taxon>Blautia</taxon>
    </lineage>
</organism>
<reference evidence="2" key="2">
    <citation type="submission" date="2021-04" db="EMBL/GenBank/DDBJ databases">
        <authorList>
            <person name="Gilroy R."/>
        </authorList>
    </citation>
    <scope>NUCLEOTIDE SEQUENCE</scope>
    <source>
        <strain evidence="2">ChiSjej1B19-8411</strain>
    </source>
</reference>
<gene>
    <name evidence="2" type="ORF">IAA45_01590</name>
</gene>
<dbReference type="Proteomes" id="UP000886817">
    <property type="component" value="Unassembled WGS sequence"/>
</dbReference>
<evidence type="ECO:0000313" key="2">
    <source>
        <dbReference type="EMBL" id="HIX58397.1"/>
    </source>
</evidence>
<reference evidence="2" key="1">
    <citation type="journal article" date="2021" name="PeerJ">
        <title>Extensive microbial diversity within the chicken gut microbiome revealed by metagenomics and culture.</title>
        <authorList>
            <person name="Gilroy R."/>
            <person name="Ravi A."/>
            <person name="Getino M."/>
            <person name="Pursley I."/>
            <person name="Horton D.L."/>
            <person name="Alikhan N.F."/>
            <person name="Baker D."/>
            <person name="Gharbi K."/>
            <person name="Hall N."/>
            <person name="Watson M."/>
            <person name="Adriaenssens E.M."/>
            <person name="Foster-Nyarko E."/>
            <person name="Jarju S."/>
            <person name="Secka A."/>
            <person name="Antonio M."/>
            <person name="Oren A."/>
            <person name="Chaudhuri R.R."/>
            <person name="La Ragione R."/>
            <person name="Hildebrand F."/>
            <person name="Pallen M.J."/>
        </authorList>
    </citation>
    <scope>NUCLEOTIDE SEQUENCE</scope>
    <source>
        <strain evidence="2">ChiSjej1B19-8411</strain>
    </source>
</reference>
<feature type="transmembrane region" description="Helical" evidence="1">
    <location>
        <begin position="172"/>
        <end position="191"/>
    </location>
</feature>
<evidence type="ECO:0000256" key="1">
    <source>
        <dbReference type="SAM" id="Phobius"/>
    </source>
</evidence>
<proteinExistence type="predicted"/>
<keyword evidence="1" id="KW-0472">Membrane</keyword>
<keyword evidence="1" id="KW-0812">Transmembrane</keyword>
<protein>
    <recommendedName>
        <fullName evidence="4">ABC-2 family transporter protein</fullName>
    </recommendedName>
</protein>
<keyword evidence="1" id="KW-1133">Transmembrane helix</keyword>
<feature type="transmembrane region" description="Helical" evidence="1">
    <location>
        <begin position="214"/>
        <end position="233"/>
    </location>
</feature>
<comment type="caution">
    <text evidence="2">The sequence shown here is derived from an EMBL/GenBank/DDBJ whole genome shotgun (WGS) entry which is preliminary data.</text>
</comment>
<dbReference type="EMBL" id="DXEX01000042">
    <property type="protein sequence ID" value="HIX58397.1"/>
    <property type="molecule type" value="Genomic_DNA"/>
</dbReference>
<feature type="transmembrane region" description="Helical" evidence="1">
    <location>
        <begin position="94"/>
        <end position="125"/>
    </location>
</feature>
<dbReference type="AlphaFoldDB" id="A0A9D1WHR5"/>
<accession>A0A9D1WHR5</accession>
<name>A0A9D1WHR5_9FIRM</name>
<sequence length="242" mass="26925">MDIRRMLIGRGFWLGTLLAVLVMGLGAAVPEWKADTPWEAGTFLKVAASSFSSKTFLFCLPVLAVLPYGDGYLRDRERGFIRLLMVRRNRSAYAADKVLAVTAGSLLQWMLAGLSAGLLSFLLFFPGEVPGKIPVFQVKEFFCSLARTGLISAVWANLSGIIGALTHSFYMAYGLPFVVYYGLIILQERYWTGSGSWNPSRWILAEGDWGRGELGLFLFLLLFLAVTAVLHWISIEQQLKEL</sequence>